<evidence type="ECO:0000313" key="3">
    <source>
        <dbReference type="Proteomes" id="UP000027222"/>
    </source>
</evidence>
<organism evidence="2 3">
    <name type="scientific">Galerina marginata (strain CBS 339.88)</name>
    <dbReference type="NCBI Taxonomy" id="685588"/>
    <lineage>
        <taxon>Eukaryota</taxon>
        <taxon>Fungi</taxon>
        <taxon>Dikarya</taxon>
        <taxon>Basidiomycota</taxon>
        <taxon>Agaricomycotina</taxon>
        <taxon>Agaricomycetes</taxon>
        <taxon>Agaricomycetidae</taxon>
        <taxon>Agaricales</taxon>
        <taxon>Agaricineae</taxon>
        <taxon>Strophariaceae</taxon>
        <taxon>Galerina</taxon>
    </lineage>
</organism>
<feature type="region of interest" description="Disordered" evidence="1">
    <location>
        <begin position="1"/>
        <end position="59"/>
    </location>
</feature>
<name>A0A067SWD6_GALM3</name>
<feature type="compositionally biased region" description="Low complexity" evidence="1">
    <location>
        <begin position="28"/>
        <end position="55"/>
    </location>
</feature>
<dbReference type="HOGENOM" id="CLU_1180296_0_0_1"/>
<reference evidence="3" key="1">
    <citation type="journal article" date="2014" name="Proc. Natl. Acad. Sci. U.S.A.">
        <title>Extensive sampling of basidiomycete genomes demonstrates inadequacy of the white-rot/brown-rot paradigm for wood decay fungi.</title>
        <authorList>
            <person name="Riley R."/>
            <person name="Salamov A.A."/>
            <person name="Brown D.W."/>
            <person name="Nagy L.G."/>
            <person name="Floudas D."/>
            <person name="Held B.W."/>
            <person name="Levasseur A."/>
            <person name="Lombard V."/>
            <person name="Morin E."/>
            <person name="Otillar R."/>
            <person name="Lindquist E.A."/>
            <person name="Sun H."/>
            <person name="LaButti K.M."/>
            <person name="Schmutz J."/>
            <person name="Jabbour D."/>
            <person name="Luo H."/>
            <person name="Baker S.E."/>
            <person name="Pisabarro A.G."/>
            <person name="Walton J.D."/>
            <person name="Blanchette R.A."/>
            <person name="Henrissat B."/>
            <person name="Martin F."/>
            <person name="Cullen D."/>
            <person name="Hibbett D.S."/>
            <person name="Grigoriev I.V."/>
        </authorList>
    </citation>
    <scope>NUCLEOTIDE SEQUENCE [LARGE SCALE GENOMIC DNA]</scope>
    <source>
        <strain evidence="3">CBS 339.88</strain>
    </source>
</reference>
<dbReference type="EMBL" id="KL142390">
    <property type="protein sequence ID" value="KDR71969.1"/>
    <property type="molecule type" value="Genomic_DNA"/>
</dbReference>
<evidence type="ECO:0000256" key="1">
    <source>
        <dbReference type="SAM" id="MobiDB-lite"/>
    </source>
</evidence>
<protein>
    <submittedName>
        <fullName evidence="2">Uncharacterized protein</fullName>
    </submittedName>
</protein>
<proteinExistence type="predicted"/>
<dbReference type="Proteomes" id="UP000027222">
    <property type="component" value="Unassembled WGS sequence"/>
</dbReference>
<evidence type="ECO:0000313" key="2">
    <source>
        <dbReference type="EMBL" id="KDR71969.1"/>
    </source>
</evidence>
<accession>A0A067SWD6</accession>
<keyword evidence="3" id="KW-1185">Reference proteome</keyword>
<gene>
    <name evidence="2" type="ORF">GALMADRAFT_143324</name>
</gene>
<sequence>MPDANSKRHREGTRTRSPIMGLFPSRQVPTVGTAGTAAAGAGVLSSSSPSPSSPLRQCHVRPAPVQTDGIAEETDDEAEDYALPKTDVSQPQVGASVLYEEDHCEEEADAWSTNSLLGPPTHSPLASPRNGSGSIVVADLLDQPPPLARARALPRPRPCGDEDNPLNFGDSSHLMPGLGHGSAAREFGLTAIPSPSSLCVVDTVLNASLYSSFYSSNGVVSIHHLISASSYTHPP</sequence>
<dbReference type="AlphaFoldDB" id="A0A067SWD6"/>